<reference evidence="3" key="3">
    <citation type="submission" date="2023-05" db="EMBL/GenBank/DDBJ databases">
        <authorList>
            <person name="Smith C.H."/>
        </authorList>
    </citation>
    <scope>NUCLEOTIDE SEQUENCE</scope>
    <source>
        <strain evidence="3">CHS0354</strain>
        <tissue evidence="3">Mantle</tissue>
    </source>
</reference>
<accession>A0AAE0VJK3</accession>
<evidence type="ECO:0000259" key="2">
    <source>
        <dbReference type="PROSITE" id="PS50017"/>
    </source>
</evidence>
<dbReference type="EMBL" id="JAEAOA010001107">
    <property type="protein sequence ID" value="KAK3580678.1"/>
    <property type="molecule type" value="Genomic_DNA"/>
</dbReference>
<evidence type="ECO:0000313" key="4">
    <source>
        <dbReference type="Proteomes" id="UP001195483"/>
    </source>
</evidence>
<feature type="compositionally biased region" description="Basic and acidic residues" evidence="1">
    <location>
        <begin position="585"/>
        <end position="599"/>
    </location>
</feature>
<feature type="compositionally biased region" description="Basic and acidic residues" evidence="1">
    <location>
        <begin position="61"/>
        <end position="70"/>
    </location>
</feature>
<dbReference type="GO" id="GO:0007165">
    <property type="term" value="P:signal transduction"/>
    <property type="evidence" value="ECO:0007669"/>
    <property type="project" value="InterPro"/>
</dbReference>
<reference evidence="3" key="2">
    <citation type="journal article" date="2021" name="Genome Biol. Evol.">
        <title>Developing a high-quality reference genome for a parasitic bivalve with doubly uniparental inheritance (Bivalvia: Unionida).</title>
        <authorList>
            <person name="Smith C.H."/>
        </authorList>
    </citation>
    <scope>NUCLEOTIDE SEQUENCE</scope>
    <source>
        <strain evidence="3">CHS0354</strain>
        <tissue evidence="3">Mantle</tissue>
    </source>
</reference>
<keyword evidence="4" id="KW-1185">Reference proteome</keyword>
<comment type="caution">
    <text evidence="3">The sequence shown here is derived from an EMBL/GenBank/DDBJ whole genome shotgun (WGS) entry which is preliminary data.</text>
</comment>
<feature type="compositionally biased region" description="Basic and acidic residues" evidence="1">
    <location>
        <begin position="788"/>
        <end position="800"/>
    </location>
</feature>
<feature type="region of interest" description="Disordered" evidence="1">
    <location>
        <begin position="636"/>
        <end position="677"/>
    </location>
</feature>
<dbReference type="InterPro" id="IPR000488">
    <property type="entry name" value="Death_dom"/>
</dbReference>
<feature type="region of interest" description="Disordered" evidence="1">
    <location>
        <begin position="579"/>
        <end position="600"/>
    </location>
</feature>
<dbReference type="Gene3D" id="2.60.220.30">
    <property type="match status" value="1"/>
</dbReference>
<feature type="compositionally biased region" description="Polar residues" evidence="1">
    <location>
        <begin position="354"/>
        <end position="371"/>
    </location>
</feature>
<feature type="region of interest" description="Disordered" evidence="1">
    <location>
        <begin position="1072"/>
        <end position="1127"/>
    </location>
</feature>
<feature type="compositionally biased region" description="Basic and acidic residues" evidence="1">
    <location>
        <begin position="132"/>
        <end position="187"/>
    </location>
</feature>
<feature type="compositionally biased region" description="Basic and acidic residues" evidence="1">
    <location>
        <begin position="735"/>
        <end position="750"/>
    </location>
</feature>
<dbReference type="PANTHER" id="PTHR28336:SF4">
    <property type="entry name" value="DEATH DOMAIN-CONTAINING PROTEIN 1"/>
    <property type="match status" value="1"/>
</dbReference>
<dbReference type="Pfam" id="PF00531">
    <property type="entry name" value="Death"/>
    <property type="match status" value="2"/>
</dbReference>
<proteinExistence type="predicted"/>
<sequence length="1832" mass="206158">MESVGETIMEPNGVEQYSTETTQMEKMINTTHMEISNNNTPQSNLCLNGDVSKPNGEEDNILEKVKKDVVSDTWEGENSPLSLTDNESKNTDEKKNVHAEERPSNECGQTNEKEQVVTDNDGHKTKTYGDAVRNDGEKQVETVKMDDSVKQTGSEEGKYDKKMMIENREVEAASNTDEHSEKEKEQVTTDETNSKPYKLHEGEEHVSTNSNESNEKMDDSVKQSCSEEGTSDKTMMIESGECEAASKIDDNSEKEKEQIIIHATNSKPYKLHEGEEHESKNSNESNEKMDDSVKQSGSEEGTSDKTMMIESGECEAASKIADNSEKGNEQITPDETNSKSYKLHEGEDNKTKNDSNATGEINANPENQPETTFEKTKEDPSLQENIFSMKPHINENMDASYISLNNEAEKTTTGYTINGVKIDEKVDEVGEKTIASLEQKYDESVEKQEHYQKEIDTNEDTRSNERNENHSKPLQDIGSRDNNGQKEELNGESYKNEVHQDSGDEEKELKVTERSQEDSLHTPGISKSEDYGDTSVSIEKGTFEGREQSYPEHTLINSDHGEKLIKNIGKENEVWTESNGNLTKITEEKDNEEIIKTETTETIEIQPVTEVKEVDTPNKGLESREDGVENVLNMKKENHDREQDAQIFNQNEPEQIRMEKERDVAVEDDTFDKPRNLYDNEVSDFKTIVAEHKKNGNHKLEEDKTEQNNAQVIPKNDDQNQSKAPDNNLKMVKTVHVENISHDVKAEDNKKKKVRISEPLTPAERARDIQTDSATPKPLPKNLQARIENAERGESKRFMEEGGAMKVEITESDGGSEGEERKAVLTESVIGSKGGQKDLNQSLSEVILEPEEAKPEEQPESEPENVLLKILLEKNVEIDGHVDSISELESGVTKLLESIKQVTNHYKQRLDLQHLKDFTADLGKFHGDFTSINKAYEKCDTLCTNIGLTLKELRGLTETIRTKIDWKFETEDLSTWVDITPEHESEKIQLKEEAVAAQRIASKRAADARAAVAKTVSGIAQAQELVARTEADAAEAEIEAKRARADAKAALKAVEEARIAAEEKRKVEEISREKAEEKARQIAAEDRKKKEDEEKRIAEAARAKGTSLANERKQFAEETARTEKERKNPKNWPRYIYSIEGSGDFDNGIGCVIRVMEGSMKKDYVECTRINQLTGVLEMLDNEELISNIIEVKQSSPDKKIKFEEPMAIAIPCCLNRVPFGREAFIKTFTSGTWKELPANDVLFEDIKETKLIETRTKSFGLFAVVLRNKRDTLIFNRNGNKVSASSDSRISFTCKPGTFKVNTIFHLEYLSVDMAAISDLKHRRPKECECVISSSPIVRFSITSKACKKPIQVTLPLPPAATRPKRPSTTGTPRGGDPKDVEKLPVSERPLTSFAPTKEDEPEECFYLLQHDASNGWTKAKTQDVTFIKNKDIVMFEMEEPFERFLVLRLKQGARETTSEKIAGFLETSLLQRNVQVFLRQRHDDPNTVVVSCATSSRVEAALQALAKDGFVEGPPPSTDLILKEGQIMEIGFRGNIHCSCDNKELKFVFNSHIISKCAFEVQENDKFAQKSFDSYRGFAKITTKSLVPRPPQTQPKPGDKVEMVEAEILLAELLISIPKPEPEPPKPLPTAPVKLSAIGPITSNVLLHVAQELGDEWKRLAQSLSLRPVRIQAILRQNVHNENVQTRYDMLMAWAKRQPRSTDKSALLCLALAAAGRNDLAEEIRDKSEDFRQQQIIVSRSTRLRQAFIKVAKTLAVVNEWKELALSLGLSADDIRVVNEKAASCQEKCYITLEMWKDKQGENASITELASVLKKSRFDVLSREIEALIS</sequence>
<organism evidence="3 4">
    <name type="scientific">Potamilus streckersoni</name>
    <dbReference type="NCBI Taxonomy" id="2493646"/>
    <lineage>
        <taxon>Eukaryota</taxon>
        <taxon>Metazoa</taxon>
        <taxon>Spiralia</taxon>
        <taxon>Lophotrochozoa</taxon>
        <taxon>Mollusca</taxon>
        <taxon>Bivalvia</taxon>
        <taxon>Autobranchia</taxon>
        <taxon>Heteroconchia</taxon>
        <taxon>Palaeoheterodonta</taxon>
        <taxon>Unionida</taxon>
        <taxon>Unionoidea</taxon>
        <taxon>Unionidae</taxon>
        <taxon>Ambleminae</taxon>
        <taxon>Lampsilini</taxon>
        <taxon>Potamilus</taxon>
    </lineage>
</organism>
<dbReference type="SUPFAM" id="SSF47986">
    <property type="entry name" value="DEATH domain"/>
    <property type="match status" value="2"/>
</dbReference>
<dbReference type="Gene3D" id="1.10.533.10">
    <property type="entry name" value="Death Domain, Fas"/>
    <property type="match status" value="2"/>
</dbReference>
<name>A0AAE0VJK3_9BIVA</name>
<dbReference type="PROSITE" id="PS50017">
    <property type="entry name" value="DEATH_DOMAIN"/>
    <property type="match status" value="2"/>
</dbReference>
<feature type="compositionally biased region" description="Basic and acidic residues" evidence="1">
    <location>
        <begin position="483"/>
        <end position="520"/>
    </location>
</feature>
<feature type="compositionally biased region" description="Basic and acidic residues" evidence="1">
    <location>
        <begin position="270"/>
        <end position="293"/>
    </location>
</feature>
<dbReference type="CDD" id="cd01670">
    <property type="entry name" value="Death"/>
    <property type="match status" value="1"/>
</dbReference>
<feature type="region of interest" description="Disordered" evidence="1">
    <location>
        <begin position="35"/>
        <end position="384"/>
    </location>
</feature>
<feature type="domain" description="Death" evidence="2">
    <location>
        <begin position="1644"/>
        <end position="1730"/>
    </location>
</feature>
<reference evidence="3" key="1">
    <citation type="journal article" date="2021" name="Genome Biol. Evol.">
        <title>A High-Quality Reference Genome for a Parasitic Bivalve with Doubly Uniparental Inheritance (Bivalvia: Unionida).</title>
        <authorList>
            <person name="Smith C.H."/>
        </authorList>
    </citation>
    <scope>NUCLEOTIDE SEQUENCE</scope>
    <source>
        <strain evidence="3">CHS0354</strain>
    </source>
</reference>
<feature type="compositionally biased region" description="Basic and acidic residues" evidence="1">
    <location>
        <begin position="1110"/>
        <end position="1127"/>
    </location>
</feature>
<feature type="compositionally biased region" description="Polar residues" evidence="1">
    <location>
        <begin position="35"/>
        <end position="46"/>
    </location>
</feature>
<feature type="compositionally biased region" description="Polar residues" evidence="1">
    <location>
        <begin position="329"/>
        <end position="340"/>
    </location>
</feature>
<feature type="region of interest" description="Disordered" evidence="1">
    <location>
        <begin position="689"/>
        <end position="821"/>
    </location>
</feature>
<feature type="region of interest" description="Disordered" evidence="1">
    <location>
        <begin position="438"/>
        <end position="536"/>
    </location>
</feature>
<evidence type="ECO:0000256" key="1">
    <source>
        <dbReference type="SAM" id="MobiDB-lite"/>
    </source>
</evidence>
<feature type="domain" description="Death" evidence="2">
    <location>
        <begin position="1762"/>
        <end position="1831"/>
    </location>
</feature>
<feature type="compositionally biased region" description="Basic and acidic residues" evidence="1">
    <location>
        <begin position="342"/>
        <end position="353"/>
    </location>
</feature>
<feature type="compositionally biased region" description="Basic and acidic residues" evidence="1">
    <location>
        <begin position="1072"/>
        <end position="1102"/>
    </location>
</feature>
<dbReference type="SMART" id="SM00005">
    <property type="entry name" value="DEATH"/>
    <property type="match status" value="2"/>
</dbReference>
<dbReference type="PANTHER" id="PTHR28336">
    <property type="entry name" value="BA1-643"/>
    <property type="match status" value="1"/>
</dbReference>
<dbReference type="Proteomes" id="UP001195483">
    <property type="component" value="Unassembled WGS sequence"/>
</dbReference>
<feature type="compositionally biased region" description="Basic and acidic residues" evidence="1">
    <location>
        <begin position="86"/>
        <end position="104"/>
    </location>
</feature>
<feature type="compositionally biased region" description="Basic and acidic residues" evidence="1">
    <location>
        <begin position="244"/>
        <end position="259"/>
    </location>
</feature>
<feature type="compositionally biased region" description="Basic and acidic residues" evidence="1">
    <location>
        <begin position="439"/>
        <end position="473"/>
    </location>
</feature>
<feature type="compositionally biased region" description="Basic and acidic residues" evidence="1">
    <location>
        <begin position="1377"/>
        <end position="1386"/>
    </location>
</feature>
<evidence type="ECO:0000313" key="3">
    <source>
        <dbReference type="EMBL" id="KAK3580678.1"/>
    </source>
</evidence>
<feature type="compositionally biased region" description="Basic and acidic residues" evidence="1">
    <location>
        <begin position="689"/>
        <end position="706"/>
    </location>
</feature>
<feature type="compositionally biased region" description="Basic and acidic residues" evidence="1">
    <location>
        <begin position="654"/>
        <end position="677"/>
    </location>
</feature>
<feature type="region of interest" description="Disordered" evidence="1">
    <location>
        <begin position="1357"/>
        <end position="1386"/>
    </location>
</feature>
<feature type="compositionally biased region" description="Basic and acidic residues" evidence="1">
    <location>
        <begin position="111"/>
        <end position="124"/>
    </location>
</feature>
<gene>
    <name evidence="3" type="ORF">CHS0354_017958</name>
</gene>
<protein>
    <recommendedName>
        <fullName evidence="2">Death domain-containing protein</fullName>
    </recommendedName>
</protein>
<dbReference type="InterPro" id="IPR011029">
    <property type="entry name" value="DEATH-like_dom_sf"/>
</dbReference>